<keyword evidence="1" id="KW-0677">Repeat</keyword>
<evidence type="ECO:0000313" key="5">
    <source>
        <dbReference type="Proteomes" id="UP000887572"/>
    </source>
</evidence>
<dbReference type="SMART" id="SM01088">
    <property type="entry name" value="Col_cuticle_N"/>
    <property type="match status" value="1"/>
</dbReference>
<accession>A0A914HWL2</accession>
<evidence type="ECO:0000259" key="4">
    <source>
        <dbReference type="SMART" id="SM01088"/>
    </source>
</evidence>
<name>A0A914HWL2_GLORO</name>
<dbReference type="WBParaSite" id="Gr19_v10_g4821.t1">
    <property type="protein sequence ID" value="Gr19_v10_g4821.t1"/>
    <property type="gene ID" value="Gr19_v10_g4821"/>
</dbReference>
<keyword evidence="3" id="KW-1133">Transmembrane helix</keyword>
<evidence type="ECO:0000256" key="1">
    <source>
        <dbReference type="ARBA" id="ARBA00022737"/>
    </source>
</evidence>
<reference evidence="6" key="1">
    <citation type="submission" date="2022-11" db="UniProtKB">
        <authorList>
            <consortium name="WormBaseParasite"/>
        </authorList>
    </citation>
    <scope>IDENTIFICATION</scope>
</reference>
<dbReference type="Proteomes" id="UP000887572">
    <property type="component" value="Unplaced"/>
</dbReference>
<evidence type="ECO:0000256" key="3">
    <source>
        <dbReference type="SAM" id="Phobius"/>
    </source>
</evidence>
<evidence type="ECO:0000256" key="2">
    <source>
        <dbReference type="SAM" id="MobiDB-lite"/>
    </source>
</evidence>
<dbReference type="Pfam" id="PF01484">
    <property type="entry name" value="Col_cuticle_N"/>
    <property type="match status" value="1"/>
</dbReference>
<dbReference type="InterPro" id="IPR002486">
    <property type="entry name" value="Col_cuticle_N"/>
</dbReference>
<feature type="region of interest" description="Disordered" evidence="2">
    <location>
        <begin position="218"/>
        <end position="332"/>
    </location>
</feature>
<keyword evidence="3" id="KW-0812">Transmembrane</keyword>
<protein>
    <submittedName>
        <fullName evidence="6">Nematode cuticle collagen N-terminal domain-containing protein</fullName>
    </submittedName>
</protein>
<proteinExistence type="predicted"/>
<dbReference type="GO" id="GO:0042302">
    <property type="term" value="F:structural constituent of cuticle"/>
    <property type="evidence" value="ECO:0007669"/>
    <property type="project" value="InterPro"/>
</dbReference>
<feature type="compositionally biased region" description="Basic and acidic residues" evidence="2">
    <location>
        <begin position="260"/>
        <end position="279"/>
    </location>
</feature>
<feature type="transmembrane region" description="Helical" evidence="3">
    <location>
        <begin position="98"/>
        <end position="121"/>
    </location>
</feature>
<dbReference type="AlphaFoldDB" id="A0A914HWL2"/>
<keyword evidence="5" id="KW-1185">Reference proteome</keyword>
<evidence type="ECO:0000313" key="6">
    <source>
        <dbReference type="WBParaSite" id="Gr19_v10_g4821.t1"/>
    </source>
</evidence>
<keyword evidence="3" id="KW-0472">Membrane</keyword>
<sequence>MRTTIGDLPQKEGQFVVGRFAFPNETLFYSVGVTPIGILDYIYAHTVKSCNEGTSMKDKTFLKFIHTTFLFSCYCSKMMDTDFDKQSQQREAESLRSFAFFGVCLSTVATVICVLYVPFAYQHFQQLDTLMQNELDFCKLRSNNMWREVTRTQTFSKVAHESRHKRQAGGCCGQAVMASLEELDNLAHLLNRHHQEHPVAAGVCRNVRQDIQGTRDLLGRPVSLESPETLELRPLVEEEDRQARLDPPGPVDIPEELENPESREHPDISRRGLRSKDHLGLLAHPDIPEDPESRDTLETPATPEAKDYPEMPVARDRPATPAEQDSPEPLLSPEQAELVITVRHHALHPDTRRCRQAGLVRLKNDGRS</sequence>
<feature type="domain" description="Nematode cuticle collagen N-terminal" evidence="4">
    <location>
        <begin position="97"/>
        <end position="149"/>
    </location>
</feature>
<feature type="compositionally biased region" description="Basic and acidic residues" evidence="2">
    <location>
        <begin position="304"/>
        <end position="318"/>
    </location>
</feature>
<organism evidence="5 6">
    <name type="scientific">Globodera rostochiensis</name>
    <name type="common">Golden nematode worm</name>
    <name type="synonym">Heterodera rostochiensis</name>
    <dbReference type="NCBI Taxonomy" id="31243"/>
    <lineage>
        <taxon>Eukaryota</taxon>
        <taxon>Metazoa</taxon>
        <taxon>Ecdysozoa</taxon>
        <taxon>Nematoda</taxon>
        <taxon>Chromadorea</taxon>
        <taxon>Rhabditida</taxon>
        <taxon>Tylenchina</taxon>
        <taxon>Tylenchomorpha</taxon>
        <taxon>Tylenchoidea</taxon>
        <taxon>Heteroderidae</taxon>
        <taxon>Heteroderinae</taxon>
        <taxon>Globodera</taxon>
    </lineage>
</organism>
<feature type="compositionally biased region" description="Basic and acidic residues" evidence="2">
    <location>
        <begin position="230"/>
        <end position="244"/>
    </location>
</feature>